<organism evidence="2 3">
    <name type="scientific">Lithocarpus litseifolius</name>
    <dbReference type="NCBI Taxonomy" id="425828"/>
    <lineage>
        <taxon>Eukaryota</taxon>
        <taxon>Viridiplantae</taxon>
        <taxon>Streptophyta</taxon>
        <taxon>Embryophyta</taxon>
        <taxon>Tracheophyta</taxon>
        <taxon>Spermatophyta</taxon>
        <taxon>Magnoliopsida</taxon>
        <taxon>eudicotyledons</taxon>
        <taxon>Gunneridae</taxon>
        <taxon>Pentapetalae</taxon>
        <taxon>rosids</taxon>
        <taxon>fabids</taxon>
        <taxon>Fagales</taxon>
        <taxon>Fagaceae</taxon>
        <taxon>Lithocarpus</taxon>
    </lineage>
</organism>
<evidence type="ECO:0000313" key="3">
    <source>
        <dbReference type="Proteomes" id="UP001459277"/>
    </source>
</evidence>
<dbReference type="Pfam" id="PF13966">
    <property type="entry name" value="zf-RVT"/>
    <property type="match status" value="1"/>
</dbReference>
<sequence length="112" mass="13265">MWKACRDKLPTNHRLKIRKVLTKDSCPFCGRCESSGHILWDCKLASEVWFESNLSFPNLPIPQREFIDIVWFLRETQKVVDWDLFAITAWSLWNNRNAMKHEGRCKSAKQIV</sequence>
<dbReference type="AlphaFoldDB" id="A0AAW2D319"/>
<gene>
    <name evidence="2" type="ORF">SO802_016847</name>
</gene>
<evidence type="ECO:0000259" key="1">
    <source>
        <dbReference type="Pfam" id="PF13966"/>
    </source>
</evidence>
<proteinExistence type="predicted"/>
<keyword evidence="3" id="KW-1185">Reference proteome</keyword>
<name>A0AAW2D319_9ROSI</name>
<accession>A0AAW2D319</accession>
<dbReference type="InterPro" id="IPR026960">
    <property type="entry name" value="RVT-Znf"/>
</dbReference>
<dbReference type="EMBL" id="JAZDWU010000005">
    <property type="protein sequence ID" value="KAL0003066.1"/>
    <property type="molecule type" value="Genomic_DNA"/>
</dbReference>
<feature type="domain" description="Reverse transcriptase zinc-binding" evidence="1">
    <location>
        <begin position="1"/>
        <end position="49"/>
    </location>
</feature>
<dbReference type="Proteomes" id="UP001459277">
    <property type="component" value="Unassembled WGS sequence"/>
</dbReference>
<reference evidence="2 3" key="1">
    <citation type="submission" date="2024-01" db="EMBL/GenBank/DDBJ databases">
        <title>A telomere-to-telomere, gap-free genome of sweet tea (Lithocarpus litseifolius).</title>
        <authorList>
            <person name="Zhou J."/>
        </authorList>
    </citation>
    <scope>NUCLEOTIDE SEQUENCE [LARGE SCALE GENOMIC DNA]</scope>
    <source>
        <strain evidence="2">Zhou-2022a</strain>
        <tissue evidence="2">Leaf</tissue>
    </source>
</reference>
<evidence type="ECO:0000313" key="2">
    <source>
        <dbReference type="EMBL" id="KAL0003066.1"/>
    </source>
</evidence>
<protein>
    <recommendedName>
        <fullName evidence="1">Reverse transcriptase zinc-binding domain-containing protein</fullName>
    </recommendedName>
</protein>
<comment type="caution">
    <text evidence="2">The sequence shown here is derived from an EMBL/GenBank/DDBJ whole genome shotgun (WGS) entry which is preliminary data.</text>
</comment>